<dbReference type="HOGENOM" id="CLU_3094115_0_0_2"/>
<organism evidence="2">
    <name type="scientific">Methanococcus maripaludis (strain C6 / ATCC BAA-1332)</name>
    <dbReference type="NCBI Taxonomy" id="444158"/>
    <lineage>
        <taxon>Archaea</taxon>
        <taxon>Methanobacteriati</taxon>
        <taxon>Methanobacteriota</taxon>
        <taxon>Methanomada group</taxon>
        <taxon>Methanococci</taxon>
        <taxon>Methanococcales</taxon>
        <taxon>Methanococcaceae</taxon>
        <taxon>Methanococcus</taxon>
    </lineage>
</organism>
<keyword evidence="1" id="KW-1133">Transmembrane helix</keyword>
<reference evidence="2" key="1">
    <citation type="submission" date="2007-10" db="EMBL/GenBank/DDBJ databases">
        <title>Complete sequence of Methanococcus maripaludis C6.</title>
        <authorList>
            <consortium name="US DOE Joint Genome Institute"/>
            <person name="Copeland A."/>
            <person name="Lucas S."/>
            <person name="Lapidus A."/>
            <person name="Barry K."/>
            <person name="Glavina del Rio T."/>
            <person name="Dalin E."/>
            <person name="Tice H."/>
            <person name="Pitluck S."/>
            <person name="Clum A."/>
            <person name="Schmutz J."/>
            <person name="Larimer F."/>
            <person name="Land M."/>
            <person name="Hauser L."/>
            <person name="Kyrpides N."/>
            <person name="Mikhailova N."/>
            <person name="Sieprawska-Lupa M."/>
            <person name="Whitman W.B."/>
            <person name="Richardson P."/>
        </authorList>
    </citation>
    <scope>NUCLEOTIDE SEQUENCE [LARGE SCALE GENOMIC DNA]</scope>
    <source>
        <strain evidence="2">C6</strain>
    </source>
</reference>
<dbReference type="eggNOG" id="arCOG03412">
    <property type="taxonomic scope" value="Archaea"/>
</dbReference>
<feature type="transmembrane region" description="Helical" evidence="1">
    <location>
        <begin position="6"/>
        <end position="26"/>
    </location>
</feature>
<keyword evidence="1" id="KW-0472">Membrane</keyword>
<protein>
    <submittedName>
        <fullName evidence="2">Uncharacterized protein</fullName>
    </submittedName>
</protein>
<gene>
    <name evidence="2" type="ordered locus">MmarC6_1666</name>
</gene>
<dbReference type="EMBL" id="CP000867">
    <property type="protein sequence ID" value="ABX02478.1"/>
    <property type="molecule type" value="Genomic_DNA"/>
</dbReference>
<keyword evidence="1" id="KW-0812">Transmembrane</keyword>
<dbReference type="AlphaFoldDB" id="A9AAV5"/>
<name>A9AAV5_METM6</name>
<sequence>MNNIYLFAISTGMGFICSFSILKLAMQKKKKKVKEHEELKGEVIKGLRKLK</sequence>
<dbReference type="KEGG" id="mmx:MmarC6_1666"/>
<evidence type="ECO:0000313" key="2">
    <source>
        <dbReference type="EMBL" id="ABX02478.1"/>
    </source>
</evidence>
<accession>A9AAV5</accession>
<dbReference type="STRING" id="444158.MmarC6_1666"/>
<evidence type="ECO:0000256" key="1">
    <source>
        <dbReference type="SAM" id="Phobius"/>
    </source>
</evidence>
<proteinExistence type="predicted"/>